<proteinExistence type="predicted"/>
<evidence type="ECO:0008006" key="3">
    <source>
        <dbReference type="Google" id="ProtNLM"/>
    </source>
</evidence>
<dbReference type="EMBL" id="CP009896">
    <property type="protein sequence ID" value="AIY16701.1"/>
    <property type="molecule type" value="Genomic_DNA"/>
</dbReference>
<dbReference type="KEGG" id="psim:KR76_07840"/>
<dbReference type="AlphaFoldDB" id="A0A0J9YH47"/>
<reference evidence="1 2" key="1">
    <citation type="journal article" date="2015" name="Genome Announc.">
        <title>Complete Genome Sequence of Steroid-Transforming Nocardioides simplex VKM Ac-2033D.</title>
        <authorList>
            <person name="Shtratnikova V.Y."/>
            <person name="Schelkunov M.I."/>
            <person name="Pekov Y.A."/>
            <person name="Fokina V.V."/>
            <person name="Logacheva M.D."/>
            <person name="Sokolov S.L."/>
            <person name="Bragin E.Y."/>
            <person name="Ashapkin V.V."/>
            <person name="Donova M.V."/>
        </authorList>
    </citation>
    <scope>NUCLEOTIDE SEQUENCE [LARGE SCALE GENOMIC DNA]</scope>
    <source>
        <strain evidence="1 2">VKM Ac-2033D</strain>
    </source>
</reference>
<evidence type="ECO:0000313" key="2">
    <source>
        <dbReference type="Proteomes" id="UP000030300"/>
    </source>
</evidence>
<keyword evidence="2" id="KW-1185">Reference proteome</keyword>
<accession>A0A0J9YH47</accession>
<evidence type="ECO:0000313" key="1">
    <source>
        <dbReference type="EMBL" id="AIY16701.1"/>
    </source>
</evidence>
<name>A0A0J9YH47_NOCSI</name>
<sequence>MLCAYLRMTVRMKDYETDGYPLTLPDDGDVEVRRAICESISSRCASADQSGGSWSPCDFNLRNAYLPDFSLRRARLDGNVILVGAQLVGRCDFTDVYLGNGMDCRDVIIEGNTRFRRITLGAGKAIVLLNASVRPDASLVLAVQTPRVGEQSQFTLGENRCQGSLEIQLAGVDYEPGTMSISRLRLPAEGEFRIGQPTMGGGRQFPKIRAVEWMTEHGAAVVIPPPLLKAKRFEGIGWTGDMLPDMHGLYGDDLHVLGSQP</sequence>
<organism evidence="1 2">
    <name type="scientific">Nocardioides simplex</name>
    <name type="common">Arthrobacter simplex</name>
    <dbReference type="NCBI Taxonomy" id="2045"/>
    <lineage>
        <taxon>Bacteria</taxon>
        <taxon>Bacillati</taxon>
        <taxon>Actinomycetota</taxon>
        <taxon>Actinomycetes</taxon>
        <taxon>Propionibacteriales</taxon>
        <taxon>Nocardioidaceae</taxon>
        <taxon>Pimelobacter</taxon>
    </lineage>
</organism>
<gene>
    <name evidence="1" type="ORF">KR76_07840</name>
</gene>
<dbReference type="Proteomes" id="UP000030300">
    <property type="component" value="Chromosome"/>
</dbReference>
<protein>
    <recommendedName>
        <fullName evidence="3">Right-handed parallel beta-helix repeat-containing protein</fullName>
    </recommendedName>
</protein>